<dbReference type="InterPro" id="IPR005950">
    <property type="entry name" value="ModA"/>
</dbReference>
<dbReference type="AlphaFoldDB" id="A0A4Y8JZY4"/>
<dbReference type="Gene3D" id="3.40.190.10">
    <property type="entry name" value="Periplasmic binding protein-like II"/>
    <property type="match status" value="2"/>
</dbReference>
<dbReference type="EMBL" id="SOHA01000005">
    <property type="protein sequence ID" value="TFD33230.1"/>
    <property type="molecule type" value="Genomic_DNA"/>
</dbReference>
<dbReference type="RefSeq" id="WP_134423275.1">
    <property type="nucleotide sequence ID" value="NZ_SOHA01000005.1"/>
</dbReference>
<dbReference type="GO" id="GO:1901359">
    <property type="term" value="F:tungstate binding"/>
    <property type="evidence" value="ECO:0007669"/>
    <property type="project" value="UniProtKB-ARBA"/>
</dbReference>
<dbReference type="FunFam" id="3.40.190.10:FF:000035">
    <property type="entry name" value="Molybdate ABC transporter substrate-binding protein"/>
    <property type="match status" value="1"/>
</dbReference>
<evidence type="ECO:0000256" key="2">
    <source>
        <dbReference type="ARBA" id="ARBA00022505"/>
    </source>
</evidence>
<dbReference type="PROSITE" id="PS51257">
    <property type="entry name" value="PROKAR_LIPOPROTEIN"/>
    <property type="match status" value="1"/>
</dbReference>
<dbReference type="OrthoDB" id="9785015at2"/>
<reference evidence="7 8" key="1">
    <citation type="submission" date="2019-03" db="EMBL/GenBank/DDBJ databases">
        <title>Genomics of glacier-inhabiting Cryobacterium strains.</title>
        <authorList>
            <person name="Liu Q."/>
            <person name="Xin Y.-H."/>
        </authorList>
    </citation>
    <scope>NUCLEOTIDE SEQUENCE [LARGE SCALE GENOMIC DNA]</scope>
    <source>
        <strain evidence="7 8">TMT1-51</strain>
    </source>
</reference>
<keyword evidence="8" id="KW-1185">Reference proteome</keyword>
<comment type="similarity">
    <text evidence="1">Belongs to the bacterial solute-binding protein ModA family.</text>
</comment>
<dbReference type="GO" id="GO:0015689">
    <property type="term" value="P:molybdate ion transport"/>
    <property type="evidence" value="ECO:0007669"/>
    <property type="project" value="InterPro"/>
</dbReference>
<feature type="binding site" evidence="5">
    <location>
        <position position="188"/>
    </location>
    <ligand>
        <name>molybdate</name>
        <dbReference type="ChEBI" id="CHEBI:36264"/>
    </ligand>
</feature>
<dbReference type="GO" id="GO:0046872">
    <property type="term" value="F:metal ion binding"/>
    <property type="evidence" value="ECO:0007669"/>
    <property type="project" value="UniProtKB-KW"/>
</dbReference>
<organism evidence="7 8">
    <name type="scientific">Cryobacterium cryoconiti</name>
    <dbReference type="NCBI Taxonomy" id="1259239"/>
    <lineage>
        <taxon>Bacteria</taxon>
        <taxon>Bacillati</taxon>
        <taxon>Actinomycetota</taxon>
        <taxon>Actinomycetes</taxon>
        <taxon>Micrococcales</taxon>
        <taxon>Microbacteriaceae</taxon>
        <taxon>Cryobacterium</taxon>
    </lineage>
</organism>
<evidence type="ECO:0000256" key="5">
    <source>
        <dbReference type="PIRSR" id="PIRSR004846-1"/>
    </source>
</evidence>
<evidence type="ECO:0000256" key="3">
    <source>
        <dbReference type="ARBA" id="ARBA00022723"/>
    </source>
</evidence>
<keyword evidence="2 5" id="KW-0500">Molybdenum</keyword>
<feature type="signal peptide" evidence="6">
    <location>
        <begin position="1"/>
        <end position="28"/>
    </location>
</feature>
<keyword evidence="4 6" id="KW-0732">Signal</keyword>
<gene>
    <name evidence="7" type="primary">modA</name>
    <name evidence="7" type="ORF">E3T49_02795</name>
</gene>
<feature type="chain" id="PRO_5021212586" evidence="6">
    <location>
        <begin position="29"/>
        <end position="274"/>
    </location>
</feature>
<feature type="binding site" evidence="5">
    <location>
        <position position="78"/>
    </location>
    <ligand>
        <name>molybdate</name>
        <dbReference type="ChEBI" id="CHEBI:36264"/>
    </ligand>
</feature>
<evidence type="ECO:0000313" key="7">
    <source>
        <dbReference type="EMBL" id="TFD33230.1"/>
    </source>
</evidence>
<dbReference type="NCBIfam" id="TIGR01256">
    <property type="entry name" value="modA"/>
    <property type="match status" value="1"/>
</dbReference>
<keyword evidence="3 5" id="KW-0479">Metal-binding</keyword>
<dbReference type="CDD" id="cd13539">
    <property type="entry name" value="PBP2_AvModA"/>
    <property type="match status" value="1"/>
</dbReference>
<dbReference type="InterPro" id="IPR044084">
    <property type="entry name" value="AvModA-like_subst-bd"/>
</dbReference>
<dbReference type="Proteomes" id="UP000297472">
    <property type="component" value="Unassembled WGS sequence"/>
</dbReference>
<dbReference type="SUPFAM" id="SSF53850">
    <property type="entry name" value="Periplasmic binding protein-like II"/>
    <property type="match status" value="1"/>
</dbReference>
<evidence type="ECO:0000256" key="6">
    <source>
        <dbReference type="SAM" id="SignalP"/>
    </source>
</evidence>
<dbReference type="Pfam" id="PF13531">
    <property type="entry name" value="SBP_bac_11"/>
    <property type="match status" value="1"/>
</dbReference>
<dbReference type="GO" id="GO:0030973">
    <property type="term" value="F:molybdate ion binding"/>
    <property type="evidence" value="ECO:0007669"/>
    <property type="project" value="InterPro"/>
</dbReference>
<dbReference type="PANTHER" id="PTHR30632:SF14">
    <property type="entry name" value="TUNGSTATE_MOLYBDATE_CHROMATE-BINDING PROTEIN MODA"/>
    <property type="match status" value="1"/>
</dbReference>
<evidence type="ECO:0000313" key="8">
    <source>
        <dbReference type="Proteomes" id="UP000297472"/>
    </source>
</evidence>
<comment type="caution">
    <text evidence="7">The sequence shown here is derived from an EMBL/GenBank/DDBJ whole genome shotgun (WGS) entry which is preliminary data.</text>
</comment>
<accession>A0A4Y8JZY4</accession>
<evidence type="ECO:0000256" key="1">
    <source>
        <dbReference type="ARBA" id="ARBA00009175"/>
    </source>
</evidence>
<dbReference type="PIRSF" id="PIRSF004846">
    <property type="entry name" value="ModA"/>
    <property type="match status" value="1"/>
</dbReference>
<dbReference type="InterPro" id="IPR050682">
    <property type="entry name" value="ModA/WtpA"/>
</dbReference>
<dbReference type="PANTHER" id="PTHR30632">
    <property type="entry name" value="MOLYBDATE-BINDING PERIPLASMIC PROTEIN"/>
    <property type="match status" value="1"/>
</dbReference>
<protein>
    <submittedName>
        <fullName evidence="7">Molybdate ABC transporter substrate-binding protein</fullName>
    </submittedName>
</protein>
<evidence type="ECO:0000256" key="4">
    <source>
        <dbReference type="ARBA" id="ARBA00022729"/>
    </source>
</evidence>
<proteinExistence type="inferred from homology"/>
<name>A0A4Y8JZY4_9MICO</name>
<sequence>MSSRFGRMLALGASLLLLAGCATGAAPAAQPDSSDVRTGSVVVTVAAAADLKFALDDIAALAEKDDPSLKVQITYGSSGTFLQQIQNGAPFDIFLSADLTYPQQLVDAGLADEKDLFPYGVGRLVLWVPGGSDLDPGEGLRILVKPEVKRVSVANPEHAPYGKAAVAALQTAGLYDKVAPKLVLGENVAQAAEFVQSGNADAGIVAKSLVLSDPLRQEGTWAELPLDSYPRLDQGGVILGDASQAAGAHTLKDVMLSDSGSEILARYGFSFPGI</sequence>